<feature type="domain" description="MucBP" evidence="5">
    <location>
        <begin position="1304"/>
        <end position="1374"/>
    </location>
</feature>
<reference evidence="8 9" key="1">
    <citation type="journal article" date="2019" name="Nat. Med.">
        <title>Preventing dysbiosis of the neonatal mouse intestinal microbiome protects against late-onset sepsis.</title>
        <authorList>
            <person name="Singer J.R."/>
            <person name="Blosser E.G."/>
            <person name="Zindl C.L."/>
            <person name="Silberger D.J."/>
            <person name="Conlan S."/>
            <person name="Laufer V.A."/>
            <person name="DiToro D."/>
            <person name="Deming C."/>
            <person name="Kumar R."/>
            <person name="Morrow C.D."/>
            <person name="Segre J.A."/>
            <person name="Gray M.J."/>
            <person name="Randolph D.A."/>
            <person name="Weaver C.T."/>
        </authorList>
    </citation>
    <scope>NUCLEOTIDE SEQUENCE [LARGE SCALE GENOMIC DNA]</scope>
    <source>
        <strain evidence="8 9">V10</strain>
    </source>
</reference>
<evidence type="ECO:0008006" key="10">
    <source>
        <dbReference type="Google" id="ProtNLM"/>
    </source>
</evidence>
<feature type="domain" description="MucBP" evidence="5">
    <location>
        <begin position="452"/>
        <end position="521"/>
    </location>
</feature>
<dbReference type="Gene3D" id="2.60.40.4300">
    <property type="match status" value="1"/>
</dbReference>
<gene>
    <name evidence="8" type="ORF">FEE40_06280</name>
</gene>
<evidence type="ECO:0000256" key="2">
    <source>
        <dbReference type="ARBA" id="ARBA00022737"/>
    </source>
</evidence>
<evidence type="ECO:0000256" key="1">
    <source>
        <dbReference type="ARBA" id="ARBA00022729"/>
    </source>
</evidence>
<dbReference type="InterPro" id="IPR009459">
    <property type="entry name" value="MucBP_dom"/>
</dbReference>
<feature type="compositionally biased region" description="Polar residues" evidence="3">
    <location>
        <begin position="186"/>
        <end position="204"/>
    </location>
</feature>
<keyword evidence="1" id="KW-0732">Signal</keyword>
<feature type="domain" description="MucBP" evidence="5">
    <location>
        <begin position="2234"/>
        <end position="2304"/>
    </location>
</feature>
<feature type="domain" description="MucBP" evidence="5">
    <location>
        <begin position="1149"/>
        <end position="1219"/>
    </location>
</feature>
<keyword evidence="2" id="KW-0677">Repeat</keyword>
<dbReference type="Gene3D" id="3.10.20.320">
    <property type="entry name" value="Putative peptidoglycan bound protein (lpxtg motif)"/>
    <property type="match status" value="10"/>
</dbReference>
<feature type="region of interest" description="Disordered" evidence="3">
    <location>
        <begin position="130"/>
        <end position="150"/>
    </location>
</feature>
<feature type="domain" description="MucBP" evidence="5">
    <location>
        <begin position="837"/>
        <end position="907"/>
    </location>
</feature>
<feature type="domain" description="MucBP" evidence="5">
    <location>
        <begin position="1769"/>
        <end position="1839"/>
    </location>
</feature>
<dbReference type="EMBL" id="CP040852">
    <property type="protein sequence ID" value="QIA89791.1"/>
    <property type="molecule type" value="Genomic_DNA"/>
</dbReference>
<feature type="domain" description="MucBP" evidence="5">
    <location>
        <begin position="994"/>
        <end position="1064"/>
    </location>
</feature>
<dbReference type="InterPro" id="IPR022263">
    <property type="entry name" value="KxYKxGKxW"/>
</dbReference>
<dbReference type="Proteomes" id="UP000463931">
    <property type="component" value="Chromosome"/>
</dbReference>
<dbReference type="Pfam" id="PF06458">
    <property type="entry name" value="MucBP"/>
    <property type="match status" value="16"/>
</dbReference>
<feature type="domain" description="MucBP" evidence="5">
    <location>
        <begin position="2079"/>
        <end position="2149"/>
    </location>
</feature>
<evidence type="ECO:0000313" key="8">
    <source>
        <dbReference type="EMBL" id="QIA89791.1"/>
    </source>
</evidence>
<evidence type="ECO:0000259" key="6">
    <source>
        <dbReference type="Pfam" id="PF08428"/>
    </source>
</evidence>
<dbReference type="NCBIfam" id="TIGR03715">
    <property type="entry name" value="KxYKxGKxW"/>
    <property type="match status" value="1"/>
</dbReference>
<feature type="domain" description="Mub B2-like" evidence="7">
    <location>
        <begin position="2782"/>
        <end position="2873"/>
    </location>
</feature>
<accession>A0AAE6WFK4</accession>
<evidence type="ECO:0000259" key="7">
    <source>
        <dbReference type="Pfam" id="PF17966"/>
    </source>
</evidence>
<feature type="domain" description="MucBP" evidence="5">
    <location>
        <begin position="539"/>
        <end position="587"/>
    </location>
</feature>
<feature type="domain" description="MucBP" evidence="5">
    <location>
        <begin position="916"/>
        <end position="986"/>
    </location>
</feature>
<protein>
    <recommendedName>
        <fullName evidence="10">Gram-positive cocci surface proteins LPxTG domain-containing protein</fullName>
    </recommendedName>
</protein>
<evidence type="ECO:0000256" key="4">
    <source>
        <dbReference type="SAM" id="Phobius"/>
    </source>
</evidence>
<sequence length="3098" mass="331979">MKRYKYDQLRKAQQEKLYYKMYKAGKNWIVMGLTVVGMGILFPSLAKADDQEETLNTEVVQEDPPSDQKQGMDNTENELRQLGPEEVIETDKQVQNSTSVVAEQANENTSEVLADNEQVVSTDLSADAQVETVSQETPQIEQSTPRSAFRSVDMRAAQEKSEVPNARTEQELKKYLESSNGLMAKNSLTTPILPNPTTSSATTEDTFDEDMLSRAPRPIKSEWRSLSHYAVYYPFVKKLQAAYQAKDFKEVMNNIALINAFKKRSRAEYKIGFKEADNYTADIALRDSERSAAVIISMDQDGHIITESRTRDNKPFYGYVTGSGTVYKLTDDKEYYQGSFSEQNGTASAKVEYQVGKNGAQDYNDYNGNIADKINNRPEAKLGQYDYVGTDYYYANAAHDLIKYNDNDPKKDKFAVTKMDDLANATPNDYTITLVVNHYRKANTTVEEAQTTITYKDDSGANVTPKTQVRVAGSVGSNVAIPAAPEVSGYTLKEIKFNGAVKHTGDKVTLDKSNTLEYVYKKVAEIATIDISYKAGTQELQPARPVILSGEVGSSVAIPVAPEISEYKLKEIKFNGVTKDADTQVTLDKTNKLEYIYDKNAVSAQVTISYRAGDKVLVPTKQVNLSGKVGDIVVIPAAPVIANYHFVGATIDGERIDPGMNTVLAATNELIYKYAEDAKLAHTTVMYKDTKGNVLNVSEPVSLTGNVGANVNLPAALTISGYTLDSIVFNQVPRRVGNTVSLAAENTLEYIYLKDPVVANITVSYRAGENVLTPTNEVKFSGNIDEEVRVPLAPDVRGYQFKKATFNGKEILPNASVTLAESNTLIYNYERLRIPAKVTFEYVNEAGQTVKPIGAATLIGKIGDTVKLGNAPLLLKHQLKEIRFNGTVKTVGDSVTLEPENTVIYVYMAKEEKPATVTVSYKDDQGNNVAPNTQVAVRGNVGAKVNVPQAPEVSGYHVVGITFNGQNVTANNQVTLSKQNELVYNYAADVKPAKITLSYKDDQGNAVTPNGQVTIKGDTGAKLNLPEGPSVTGYTLKEVKFNGVTKAVGDEVSLAETNTVEYIYSKVVEAAQTTVSYKAGSQTLTPANPVNVIGNVGDKVNVPQAPEVSGYHVVGITFNGQKVEATNQVTLSKQNELVYNYAADVKPAKITLSYKDDQGNAVTPNGQVTIKGDTGAKLNLPEGPGVTGYTLKEVKFNGVTKAVGDEVSLAETNTVEYIYSKVVEAAQTTVSYKAGSQTLTPANPVNVIGNVGDKVNVPQAPEVSGYHVVGITFNGQNVTANSQVTLSKQNELVYNYAADVKPAKITLSYKDDQGNAVTPNGQVTIKGDTGAKLNLPEGPSVTGYTLKEVKFNGVTKAVGDEVSLAETNTVEYIYSKVVEAAQTTVSYKAGSQTVTPASPVSVTGNVGDKVNVPQAPEVSGYHVVGITFNGQNVTSGSEVTLTKQNELVYNYAADVKPAKITLSYKDDQGNAVTPNGQVTIKGDTGAKLNLPEGPSVTGYTLKEVKFNGVTKAVGDEVSLAETNTVEYIYSKVVEAAQTTVSYKAGSQTVTPASPVSVTGNVGDKVNVPQAPEVSGYHVVGITFNGQNVTSGSEVTLTKQNELVYNYAADVKPAKITLSYKDDQGNAVTPNGQVTINGDTGAKLNLPEGPSVTGYTLKEVKFNGVTKAVGDEVSLAETNTVEYIYSKVVEAAQTTVSYKAGSQTVTPASPVSVTGNVGDKVNVPQAPEVSGYHVVGITFNGQKVEATNQVTLSKQNELVYNYAADVKPAKITLSYKDDQGNAVTPNGQVTINGDTGAKLNLPEGPSVTGYTLKEVKFNGVTKAVGDEVSLAETNTVEYIYSKVVEAAQTTVSYKAGSQTLTPANPVNVTGNVGDKVNVPQAPEVSGYHVVGITFNGQKVEATNQVTLSKQNELVYNYAADVKPAKITLSYKDDQGNAVTPNGQVTINGDTGAKLNLPEGPSVTGYTLKEVKFNGVTKAVGDEVSLAETNTVEYIYSKVVEAAQTTVSYKAGSQTLTPANPVNVTGNVGDKVNVPQAPEVSGYHVVGITFNGQKVEATNQVTLSKQNELVYNYAADVKPAKITLSYKDDQGNAVTPNGQVTINGDTGAKLNLPEGPSVTGYTLKEVKFNGVTKAVGDEVSLAETNTVEYIYSKVVEAAQTTVSYKAGSQTLTPANPVNVTGNVGDKVNVPQAPEVSGYHVVGITFNGQKVEATNQVTLSKQNELVYNYAADVKPAKITLSYKDDQGNAVTPNGQVTINGDTGAKLNLPEGPSVTGYTLKEVKFNGVTKAVGDEVSLAETNTVEYIYSKVVEAAQTTVSYKAGSQTLTPANPVNVTGNVGDKVNVPQAPEVSGYHVVGITFNSQNVTSGSEVTLTKQNELVYNYAADVKPAKITLSYKDDQGNAVTPNGQVTINGDTGAKLNLPEGPSVTGYTLKEVKFNGVTKAVGDEVSLAETNTVEYIYSKVVEAAQTTVSYKAGSQTLTPANPVNVIGNVGDKVNVPQAPEVSGYHVVGITFNGQNVTANSQVTLSKQNELVYNYAADVKPAKITLSYKDDQGNAVTPNGQVTINGDTGAKLNLPEGPSVTGYTLKEVKFNGVTKAVGDEVSLAETNTVEYIYSKVVEAAQTTVSYKAGTQTVTPASPVNVTGNVGDKVNVPQAPEVSGYHVVGITFNGQNVTSGSEVTLTKQNELVYNYETKLVDEHVLQLNIIDDTTQKVLENGVVLGKGLLNEPVAKDVVDKYNAKFEELRTKGYDVRSYDELPADYTADKTLTIHVTHGTKEVAGSDRTVNVLLEYVYGNGPKQGSFASEPYKEEHTFTSINVVDKVTGEIVETKWSLPTASPVIKTPKVEGYVADKATVKIPDITPDSKDVKLNVTYLTILPKENIKIEWGHALAAKDVIIVPEKLENLVINQTWKLVPDFKPTSLTDRLTSGIVTVTLSDGTKLDVEVEIEVAKLSESNEPKVDQVTISKDKQLDPKQVVNNLAELPDRTQLEWVKEPTALADGVLNVKYPDGSNDLVEVKVKKTAIADDATQTPKDINEAGIKSTLEIKTTDQTETEMPKTTELPQTSDKIDNTAGILGIVVATLGGLLGFGTTKHKKKS</sequence>
<dbReference type="RefSeq" id="WP_163592367.1">
    <property type="nucleotide sequence ID" value="NZ_CP040852.1"/>
</dbReference>
<feature type="compositionally biased region" description="Polar residues" evidence="3">
    <location>
        <begin position="131"/>
        <end position="146"/>
    </location>
</feature>
<keyword evidence="4" id="KW-0812">Transmembrane</keyword>
<name>A0AAE6WFK4_9LACO</name>
<feature type="domain" description="Rib" evidence="6">
    <location>
        <begin position="2954"/>
        <end position="3020"/>
    </location>
</feature>
<organism evidence="8 9">
    <name type="scientific">Ligilactobacillus murinus</name>
    <dbReference type="NCBI Taxonomy" id="1622"/>
    <lineage>
        <taxon>Bacteria</taxon>
        <taxon>Bacillati</taxon>
        <taxon>Bacillota</taxon>
        <taxon>Bacilli</taxon>
        <taxon>Lactobacillales</taxon>
        <taxon>Lactobacillaceae</taxon>
        <taxon>Ligilactobacillus</taxon>
    </lineage>
</organism>
<evidence type="ECO:0000256" key="3">
    <source>
        <dbReference type="SAM" id="MobiDB-lite"/>
    </source>
</evidence>
<evidence type="ECO:0000313" key="9">
    <source>
        <dbReference type="Proteomes" id="UP000463931"/>
    </source>
</evidence>
<feature type="transmembrane region" description="Helical" evidence="4">
    <location>
        <begin position="3073"/>
        <end position="3092"/>
    </location>
</feature>
<feature type="domain" description="MucBP" evidence="5">
    <location>
        <begin position="684"/>
        <end position="752"/>
    </location>
</feature>
<feature type="domain" description="MucBP" evidence="5">
    <location>
        <begin position="1924"/>
        <end position="1994"/>
    </location>
</feature>
<feature type="domain" description="MucBP" evidence="5">
    <location>
        <begin position="2544"/>
        <end position="2614"/>
    </location>
</feature>
<feature type="region of interest" description="Disordered" evidence="3">
    <location>
        <begin position="186"/>
        <end position="209"/>
    </location>
</feature>
<dbReference type="Pfam" id="PF17966">
    <property type="entry name" value="Muc_B2"/>
    <property type="match status" value="1"/>
</dbReference>
<keyword evidence="4" id="KW-0472">Membrane</keyword>
<proteinExistence type="predicted"/>
<keyword evidence="4" id="KW-1133">Transmembrane helix</keyword>
<evidence type="ECO:0000259" key="5">
    <source>
        <dbReference type="Pfam" id="PF06458"/>
    </source>
</evidence>
<feature type="domain" description="MucBP" evidence="5">
    <location>
        <begin position="1459"/>
        <end position="1529"/>
    </location>
</feature>
<feature type="transmembrane region" description="Helical" evidence="4">
    <location>
        <begin position="28"/>
        <end position="46"/>
    </location>
</feature>
<dbReference type="InterPro" id="IPR059115">
    <property type="entry name" value="Rib"/>
</dbReference>
<feature type="domain" description="MucBP" evidence="5">
    <location>
        <begin position="2389"/>
        <end position="2459"/>
    </location>
</feature>
<dbReference type="InterPro" id="IPR041495">
    <property type="entry name" value="Mub_B2"/>
</dbReference>
<feature type="domain" description="MucBP" evidence="5">
    <location>
        <begin position="1614"/>
        <end position="1684"/>
    </location>
</feature>
<dbReference type="Pfam" id="PF19258">
    <property type="entry name" value="KxYKxGKxW_sig"/>
    <property type="match status" value="1"/>
</dbReference>
<dbReference type="Pfam" id="PF08428">
    <property type="entry name" value="Rib"/>
    <property type="match status" value="1"/>
</dbReference>